<dbReference type="FunFam" id="4.10.280.50:FF:000001">
    <property type="entry name" value="Glutamate decarboxylase"/>
    <property type="match status" value="1"/>
</dbReference>
<dbReference type="FunFam" id="3.90.1150.160:FF:000001">
    <property type="entry name" value="Glutamate decarboxylase"/>
    <property type="match status" value="1"/>
</dbReference>
<dbReference type="Gene3D" id="4.10.280.50">
    <property type="match status" value="1"/>
</dbReference>
<dbReference type="EC" id="4.1.1.15" evidence="3 9"/>
<organism evidence="10">
    <name type="scientific">Oryza sativa subsp. japonica</name>
    <name type="common">Rice</name>
    <dbReference type="NCBI Taxonomy" id="39947"/>
    <lineage>
        <taxon>Eukaryota</taxon>
        <taxon>Viridiplantae</taxon>
        <taxon>Streptophyta</taxon>
        <taxon>Embryophyta</taxon>
        <taxon>Tracheophyta</taxon>
        <taxon>Spermatophyta</taxon>
        <taxon>Magnoliopsida</taxon>
        <taxon>Liliopsida</taxon>
        <taxon>Poales</taxon>
        <taxon>Poaceae</taxon>
        <taxon>BOP clade</taxon>
        <taxon>Oryzoideae</taxon>
        <taxon>Oryzeae</taxon>
        <taxon>Oryzinae</taxon>
        <taxon>Oryza</taxon>
        <taxon>Oryza sativa</taxon>
    </lineage>
</organism>
<protein>
    <recommendedName>
        <fullName evidence="3 9">Glutamate decarboxylase</fullName>
        <ecNumber evidence="3 9">4.1.1.15</ecNumber>
    </recommendedName>
</protein>
<dbReference type="AlphaFoldDB" id="B9FFE7"/>
<sequence>MVLTHVEAVEEGSEAAAAVFASRYVQDPVPRYELGERSISKDAAYQIVHDELLLDSSPRLNLASFVTTWMEPECDRLILEAINKNYADMDEYPVTTELQASNQTNQTIYPRLLHILSLHCVVVDRGCSMRRLGDGEKAVGVGTVGSSEAIMLAGLAFKRRWQNRRKAAGKPHDKPNIVTGANVQVCWEKFARYFEVELKEVKLTEGCYVMDPVKAVDMVDENTICVAAILGSTLTGEFEDVRRLNDLLAAKNKRTGWDTPIHVDAASGGFIAPFIYPELEWDFRLPLVKSINVSGHKYGLVYAGVGWVIWRNKEDLPEELIFHINYLGADQPTFTLNFSKGRSSQIIAQYYQFLRLGFEGYKSVMKNCMESARTLREGLEKTGRFTIISKEEGVPLVAFTFKDGAGAQAFRLSSGLRRYGWIVPAYTMPAALEHMTVLRVVVREDFGRPLAERFLSHVRMALDEMDLAARAPVPRVQLTIELGPARTAGEEASIRVVKSEAVPVRKSVPLVAGKTKGVC</sequence>
<keyword evidence="4 9" id="KW-0210">Decarboxylase</keyword>
<comment type="catalytic activity">
    <reaction evidence="9">
        <text>L-glutamate + H(+) = 4-aminobutanoate + CO2</text>
        <dbReference type="Rhea" id="RHEA:17785"/>
        <dbReference type="ChEBI" id="CHEBI:15378"/>
        <dbReference type="ChEBI" id="CHEBI:16526"/>
        <dbReference type="ChEBI" id="CHEBI:29985"/>
        <dbReference type="ChEBI" id="CHEBI:59888"/>
        <dbReference type="EC" id="4.1.1.15"/>
    </reaction>
</comment>
<dbReference type="Gene3D" id="3.40.640.10">
    <property type="entry name" value="Type I PLP-dependent aspartate aminotransferase-like (Major domain)"/>
    <property type="match status" value="1"/>
</dbReference>
<gene>
    <name evidence="10" type="ORF">OsJ_14961</name>
</gene>
<evidence type="ECO:0000256" key="1">
    <source>
        <dbReference type="ARBA" id="ARBA00001933"/>
    </source>
</evidence>
<dbReference type="Gene3D" id="3.90.1150.160">
    <property type="match status" value="1"/>
</dbReference>
<comment type="similarity">
    <text evidence="2 8">Belongs to the group II decarboxylase family.</text>
</comment>
<dbReference type="SUPFAM" id="SSF53383">
    <property type="entry name" value="PLP-dependent transferases"/>
    <property type="match status" value="1"/>
</dbReference>
<dbReference type="GO" id="GO:0006536">
    <property type="term" value="P:glutamate metabolic process"/>
    <property type="evidence" value="ECO:0007669"/>
    <property type="project" value="InterPro"/>
</dbReference>
<dbReference type="InterPro" id="IPR002129">
    <property type="entry name" value="PyrdxlP-dep_de-COase"/>
</dbReference>
<evidence type="ECO:0000313" key="10">
    <source>
        <dbReference type="EMBL" id="EEE61081.1"/>
    </source>
</evidence>
<dbReference type="NCBIfam" id="TIGR01788">
    <property type="entry name" value="Glu-decarb-GAD"/>
    <property type="match status" value="1"/>
</dbReference>
<dbReference type="InterPro" id="IPR015421">
    <property type="entry name" value="PyrdxlP-dep_Trfase_major"/>
</dbReference>
<comment type="cofactor">
    <cofactor evidence="1 7 8">
        <name>pyridoxal 5'-phosphate</name>
        <dbReference type="ChEBI" id="CHEBI:597326"/>
    </cofactor>
</comment>
<dbReference type="InterPro" id="IPR015424">
    <property type="entry name" value="PyrdxlP-dep_Trfase"/>
</dbReference>
<evidence type="ECO:0000256" key="5">
    <source>
        <dbReference type="ARBA" id="ARBA00022898"/>
    </source>
</evidence>
<keyword evidence="6 8" id="KW-0456">Lyase</keyword>
<reference evidence="10" key="2">
    <citation type="submission" date="2008-12" db="EMBL/GenBank/DDBJ databases">
        <title>Improved gene annotation of the rice (Oryza sativa) genomes.</title>
        <authorList>
            <person name="Wang J."/>
            <person name="Li R."/>
            <person name="Fan W."/>
            <person name="Huang Q."/>
            <person name="Zhang J."/>
            <person name="Zhou Y."/>
            <person name="Hu Y."/>
            <person name="Zi S."/>
            <person name="Li J."/>
            <person name="Ni P."/>
            <person name="Zheng H."/>
            <person name="Zhang Y."/>
            <person name="Zhao M."/>
            <person name="Hao Q."/>
            <person name="McDermott J."/>
            <person name="Samudrala R."/>
            <person name="Kristiansen K."/>
            <person name="Wong G.K.-S."/>
        </authorList>
    </citation>
    <scope>NUCLEOTIDE SEQUENCE</scope>
</reference>
<dbReference type="Pfam" id="PF00282">
    <property type="entry name" value="Pyridoxal_deC"/>
    <property type="match status" value="1"/>
</dbReference>
<evidence type="ECO:0000256" key="8">
    <source>
        <dbReference type="RuleBase" id="RU000382"/>
    </source>
</evidence>
<evidence type="ECO:0000256" key="7">
    <source>
        <dbReference type="PIRSR" id="PIRSR602129-50"/>
    </source>
</evidence>
<feature type="modified residue" description="N6-(pyridoxal phosphate)lysine" evidence="7">
    <location>
        <position position="297"/>
    </location>
</feature>
<dbReference type="FunFam" id="3.40.640.10:FF:000022">
    <property type="entry name" value="Glutamate decarboxylase"/>
    <property type="match status" value="1"/>
</dbReference>
<dbReference type="GO" id="GO:0030170">
    <property type="term" value="F:pyridoxal phosphate binding"/>
    <property type="evidence" value="ECO:0007669"/>
    <property type="project" value="InterPro"/>
</dbReference>
<evidence type="ECO:0000256" key="2">
    <source>
        <dbReference type="ARBA" id="ARBA00009533"/>
    </source>
</evidence>
<accession>B9FFE7</accession>
<evidence type="ECO:0000256" key="3">
    <source>
        <dbReference type="ARBA" id="ARBA00012421"/>
    </source>
</evidence>
<dbReference type="GO" id="GO:0004351">
    <property type="term" value="F:glutamate decarboxylase activity"/>
    <property type="evidence" value="ECO:0007669"/>
    <property type="project" value="UniProtKB-EC"/>
</dbReference>
<dbReference type="PANTHER" id="PTHR43321:SF13">
    <property type="entry name" value="GLUTAMATE DECARBOXYLASE"/>
    <property type="match status" value="1"/>
</dbReference>
<evidence type="ECO:0000256" key="4">
    <source>
        <dbReference type="ARBA" id="ARBA00022793"/>
    </source>
</evidence>
<evidence type="ECO:0000256" key="9">
    <source>
        <dbReference type="RuleBase" id="RU361171"/>
    </source>
</evidence>
<keyword evidence="5 7" id="KW-0663">Pyridoxal phosphate</keyword>
<reference evidence="10" key="1">
    <citation type="journal article" date="2005" name="PLoS Biol.">
        <title>The genomes of Oryza sativa: a history of duplications.</title>
        <authorList>
            <person name="Yu J."/>
            <person name="Wang J."/>
            <person name="Lin W."/>
            <person name="Li S."/>
            <person name="Li H."/>
            <person name="Zhou J."/>
            <person name="Ni P."/>
            <person name="Dong W."/>
            <person name="Hu S."/>
            <person name="Zeng C."/>
            <person name="Zhang J."/>
            <person name="Zhang Y."/>
            <person name="Li R."/>
            <person name="Xu Z."/>
            <person name="Li S."/>
            <person name="Li X."/>
            <person name="Zheng H."/>
            <person name="Cong L."/>
            <person name="Lin L."/>
            <person name="Yin J."/>
            <person name="Geng J."/>
            <person name="Li G."/>
            <person name="Shi J."/>
            <person name="Liu J."/>
            <person name="Lv H."/>
            <person name="Li J."/>
            <person name="Wang J."/>
            <person name="Deng Y."/>
            <person name="Ran L."/>
            <person name="Shi X."/>
            <person name="Wang X."/>
            <person name="Wu Q."/>
            <person name="Li C."/>
            <person name="Ren X."/>
            <person name="Wang J."/>
            <person name="Wang X."/>
            <person name="Li D."/>
            <person name="Liu D."/>
            <person name="Zhang X."/>
            <person name="Ji Z."/>
            <person name="Zhao W."/>
            <person name="Sun Y."/>
            <person name="Zhang Z."/>
            <person name="Bao J."/>
            <person name="Han Y."/>
            <person name="Dong L."/>
            <person name="Ji J."/>
            <person name="Chen P."/>
            <person name="Wu S."/>
            <person name="Liu J."/>
            <person name="Xiao Y."/>
            <person name="Bu D."/>
            <person name="Tan J."/>
            <person name="Yang L."/>
            <person name="Ye C."/>
            <person name="Zhang J."/>
            <person name="Xu J."/>
            <person name="Zhou Y."/>
            <person name="Yu Y."/>
            <person name="Zhang B."/>
            <person name="Zhuang S."/>
            <person name="Wei H."/>
            <person name="Liu B."/>
            <person name="Lei M."/>
            <person name="Yu H."/>
            <person name="Li Y."/>
            <person name="Xu H."/>
            <person name="Wei S."/>
            <person name="He X."/>
            <person name="Fang L."/>
            <person name="Zhang Z."/>
            <person name="Zhang Y."/>
            <person name="Huang X."/>
            <person name="Su Z."/>
            <person name="Tong W."/>
            <person name="Li J."/>
            <person name="Tong Z."/>
            <person name="Li S."/>
            <person name="Ye J."/>
            <person name="Wang L."/>
            <person name="Fang L."/>
            <person name="Lei T."/>
            <person name="Chen C."/>
            <person name="Chen H."/>
            <person name="Xu Z."/>
            <person name="Li H."/>
            <person name="Huang H."/>
            <person name="Zhang F."/>
            <person name="Xu H."/>
            <person name="Li N."/>
            <person name="Zhao C."/>
            <person name="Li S."/>
            <person name="Dong L."/>
            <person name="Huang Y."/>
            <person name="Li L."/>
            <person name="Xi Y."/>
            <person name="Qi Q."/>
            <person name="Li W."/>
            <person name="Zhang B."/>
            <person name="Hu W."/>
            <person name="Zhang Y."/>
            <person name="Tian X."/>
            <person name="Jiao Y."/>
            <person name="Liang X."/>
            <person name="Jin J."/>
            <person name="Gao L."/>
            <person name="Zheng W."/>
            <person name="Hao B."/>
            <person name="Liu S."/>
            <person name="Wang W."/>
            <person name="Yuan L."/>
            <person name="Cao M."/>
            <person name="McDermott J."/>
            <person name="Samudrala R."/>
            <person name="Wang J."/>
            <person name="Wong G.K."/>
            <person name="Yang H."/>
        </authorList>
    </citation>
    <scope>NUCLEOTIDE SEQUENCE [LARGE SCALE GENOMIC DNA]</scope>
</reference>
<name>B9FFE7_ORYSJ</name>
<dbReference type="InterPro" id="IPR010107">
    <property type="entry name" value="Glutamate_decarboxylase"/>
</dbReference>
<proteinExistence type="inferred from homology"/>
<dbReference type="Proteomes" id="UP000007752">
    <property type="component" value="Chromosome 4"/>
</dbReference>
<evidence type="ECO:0000256" key="6">
    <source>
        <dbReference type="ARBA" id="ARBA00023239"/>
    </source>
</evidence>
<dbReference type="EMBL" id="CM000141">
    <property type="protein sequence ID" value="EEE61081.1"/>
    <property type="molecule type" value="Genomic_DNA"/>
</dbReference>
<dbReference type="PANTHER" id="PTHR43321">
    <property type="entry name" value="GLUTAMATE DECARBOXYLASE"/>
    <property type="match status" value="1"/>
</dbReference>